<dbReference type="PANTHER" id="PTHR33973">
    <property type="entry name" value="OS07G0153300 PROTEIN"/>
    <property type="match status" value="1"/>
</dbReference>
<dbReference type="InterPro" id="IPR010775">
    <property type="entry name" value="DUF1365"/>
</dbReference>
<reference evidence="1 2" key="1">
    <citation type="submission" date="2019-02" db="EMBL/GenBank/DDBJ databases">
        <title>Deep-cultivation of Planctomycetes and their phenomic and genomic characterization uncovers novel biology.</title>
        <authorList>
            <person name="Wiegand S."/>
            <person name="Jogler M."/>
            <person name="Boedeker C."/>
            <person name="Pinto D."/>
            <person name="Vollmers J."/>
            <person name="Rivas-Marin E."/>
            <person name="Kohn T."/>
            <person name="Peeters S.H."/>
            <person name="Heuer A."/>
            <person name="Rast P."/>
            <person name="Oberbeckmann S."/>
            <person name="Bunk B."/>
            <person name="Jeske O."/>
            <person name="Meyerdierks A."/>
            <person name="Storesund J.E."/>
            <person name="Kallscheuer N."/>
            <person name="Luecker S."/>
            <person name="Lage O.M."/>
            <person name="Pohl T."/>
            <person name="Merkel B.J."/>
            <person name="Hornburger P."/>
            <person name="Mueller R.-W."/>
            <person name="Bruemmer F."/>
            <person name="Labrenz M."/>
            <person name="Spormann A.M."/>
            <person name="Op Den Camp H."/>
            <person name="Overmann J."/>
            <person name="Amann R."/>
            <person name="Jetten M.S.M."/>
            <person name="Mascher T."/>
            <person name="Medema M.H."/>
            <person name="Devos D.P."/>
            <person name="Kaster A.-K."/>
            <person name="Ovreas L."/>
            <person name="Rohde M."/>
            <person name="Galperin M.Y."/>
            <person name="Jogler C."/>
        </authorList>
    </citation>
    <scope>NUCLEOTIDE SEQUENCE [LARGE SCALE GENOMIC DNA]</scope>
    <source>
        <strain evidence="1 2">Pla144</strain>
    </source>
</reference>
<evidence type="ECO:0008006" key="3">
    <source>
        <dbReference type="Google" id="ProtNLM"/>
    </source>
</evidence>
<keyword evidence="2" id="KW-1185">Reference proteome</keyword>
<dbReference type="EMBL" id="SJPS01000003">
    <property type="protein sequence ID" value="TWU27478.1"/>
    <property type="molecule type" value="Genomic_DNA"/>
</dbReference>
<evidence type="ECO:0000313" key="2">
    <source>
        <dbReference type="Proteomes" id="UP000318437"/>
    </source>
</evidence>
<name>A0A5C6CSV7_9BACT</name>
<accession>A0A5C6CSV7</accession>
<protein>
    <recommendedName>
        <fullName evidence="3">DUF1365 domain-containing protein</fullName>
    </recommendedName>
</protein>
<dbReference type="RefSeq" id="WP_146450679.1">
    <property type="nucleotide sequence ID" value="NZ_SJPS01000003.1"/>
</dbReference>
<proteinExistence type="predicted"/>
<gene>
    <name evidence="1" type="ORF">Pla144_22520</name>
</gene>
<dbReference type="Pfam" id="PF07103">
    <property type="entry name" value="DUF1365"/>
    <property type="match status" value="1"/>
</dbReference>
<dbReference type="OrthoDB" id="9778801at2"/>
<sequence length="258" mass="30248">MHSSLYQGFVTHIRTSPIKHSFRYPVTMAFLDLSEVPALRKSLNLFTGNRWGPASFLEKDHTRTEVGSLDQDIRSWYHSKTGQEVLGPIRLLTLLRSWGYYFSPINMYYLFNAEATAIEGIVAEVSNTPWRETYRYLLKPEEGRGREAIDCEQPKEFHVSPFMDMTMHYQWHCTAPGDSLLVNIKSVQSHEHLFTAHLELSRRGFTDREIARALWRSPWSTARIVANIYWQALKLWWKRCPFYPHPNKRTTPADNLVR</sequence>
<dbReference type="Proteomes" id="UP000318437">
    <property type="component" value="Unassembled WGS sequence"/>
</dbReference>
<dbReference type="AlphaFoldDB" id="A0A5C6CSV7"/>
<dbReference type="PANTHER" id="PTHR33973:SF4">
    <property type="entry name" value="OS07G0153300 PROTEIN"/>
    <property type="match status" value="1"/>
</dbReference>
<comment type="caution">
    <text evidence="1">The sequence shown here is derived from an EMBL/GenBank/DDBJ whole genome shotgun (WGS) entry which is preliminary data.</text>
</comment>
<evidence type="ECO:0000313" key="1">
    <source>
        <dbReference type="EMBL" id="TWU27478.1"/>
    </source>
</evidence>
<organism evidence="1 2">
    <name type="scientific">Bythopirellula polymerisocia</name>
    <dbReference type="NCBI Taxonomy" id="2528003"/>
    <lineage>
        <taxon>Bacteria</taxon>
        <taxon>Pseudomonadati</taxon>
        <taxon>Planctomycetota</taxon>
        <taxon>Planctomycetia</taxon>
        <taxon>Pirellulales</taxon>
        <taxon>Lacipirellulaceae</taxon>
        <taxon>Bythopirellula</taxon>
    </lineage>
</organism>